<dbReference type="GO" id="GO:0003677">
    <property type="term" value="F:DNA binding"/>
    <property type="evidence" value="ECO:0007669"/>
    <property type="project" value="UniProtKB-KW"/>
</dbReference>
<keyword evidence="4" id="KW-0804">Transcription</keyword>
<dbReference type="Proteomes" id="UP000030528">
    <property type="component" value="Unassembled WGS sequence"/>
</dbReference>
<feature type="coiled-coil region" evidence="5">
    <location>
        <begin position="74"/>
        <end position="108"/>
    </location>
</feature>
<comment type="caution">
    <text evidence="7">The sequence shown here is derived from an EMBL/GenBank/DDBJ whole genome shotgun (WGS) entry which is preliminary data.</text>
</comment>
<evidence type="ECO:0000256" key="4">
    <source>
        <dbReference type="ARBA" id="ARBA00023163"/>
    </source>
</evidence>
<dbReference type="PANTHER" id="PTHR30204">
    <property type="entry name" value="REDOX-CYCLING DRUG-SENSING TRANSCRIPTIONAL ACTIVATOR SOXR"/>
    <property type="match status" value="1"/>
</dbReference>
<protein>
    <submittedName>
        <fullName evidence="7">Transcriptional regulator</fullName>
    </submittedName>
</protein>
<proteinExistence type="predicted"/>
<dbReference type="STRING" id="1385510.GCA_000425205_00846"/>
<dbReference type="GO" id="GO:0003700">
    <property type="term" value="F:DNA-binding transcription factor activity"/>
    <property type="evidence" value="ECO:0007669"/>
    <property type="project" value="InterPro"/>
</dbReference>
<sequence length="115" mass="13609">MYKVSEFAEMTGLTKETLRYYAHVGLVEPAYIDPSNNYRYYDNHSFLLAKMLVKLRSFGFTIQEMKSVMEDESFENLEALLIKKQERIEEEMKQLGEKRDEIEAFLKEGRGEHVD</sequence>
<keyword evidence="5" id="KW-0175">Coiled coil</keyword>
<dbReference type="Pfam" id="PF13411">
    <property type="entry name" value="MerR_1"/>
    <property type="match status" value="1"/>
</dbReference>
<reference evidence="7 8" key="1">
    <citation type="submission" date="2013-08" db="EMBL/GenBank/DDBJ databases">
        <authorList>
            <person name="Huang J."/>
            <person name="Wang G."/>
        </authorList>
    </citation>
    <scope>NUCLEOTIDE SEQUENCE [LARGE SCALE GENOMIC DNA]</scope>
    <source>
        <strain evidence="7 8">JSM 076056</strain>
    </source>
</reference>
<keyword evidence="3" id="KW-0238">DNA-binding</keyword>
<evidence type="ECO:0000313" key="8">
    <source>
        <dbReference type="Proteomes" id="UP000030528"/>
    </source>
</evidence>
<keyword evidence="8" id="KW-1185">Reference proteome</keyword>
<dbReference type="AlphaFoldDB" id="A0A0A5GLZ1"/>
<dbReference type="RefSeq" id="WP_026799609.1">
    <property type="nucleotide sequence ID" value="NZ_AULI01000002.1"/>
</dbReference>
<organism evidence="7 8">
    <name type="scientific">Pontibacillus halophilus JSM 076056 = DSM 19796</name>
    <dbReference type="NCBI Taxonomy" id="1385510"/>
    <lineage>
        <taxon>Bacteria</taxon>
        <taxon>Bacillati</taxon>
        <taxon>Bacillota</taxon>
        <taxon>Bacilli</taxon>
        <taxon>Bacillales</taxon>
        <taxon>Bacillaceae</taxon>
        <taxon>Pontibacillus</taxon>
    </lineage>
</organism>
<evidence type="ECO:0000256" key="2">
    <source>
        <dbReference type="ARBA" id="ARBA00023015"/>
    </source>
</evidence>
<dbReference type="SMART" id="SM00422">
    <property type="entry name" value="HTH_MERR"/>
    <property type="match status" value="1"/>
</dbReference>
<keyword evidence="1" id="KW-0678">Repressor</keyword>
<dbReference type="Gene3D" id="1.10.1660.10">
    <property type="match status" value="1"/>
</dbReference>
<dbReference type="PANTHER" id="PTHR30204:SF69">
    <property type="entry name" value="MERR-FAMILY TRANSCRIPTIONAL REGULATOR"/>
    <property type="match status" value="1"/>
</dbReference>
<keyword evidence="2" id="KW-0805">Transcription regulation</keyword>
<accession>A0A0A5GLZ1</accession>
<dbReference type="OrthoDB" id="9773308at2"/>
<dbReference type="eggNOG" id="COG0789">
    <property type="taxonomic scope" value="Bacteria"/>
</dbReference>
<dbReference type="InterPro" id="IPR009061">
    <property type="entry name" value="DNA-bd_dom_put_sf"/>
</dbReference>
<evidence type="ECO:0000256" key="5">
    <source>
        <dbReference type="SAM" id="Coils"/>
    </source>
</evidence>
<evidence type="ECO:0000256" key="1">
    <source>
        <dbReference type="ARBA" id="ARBA00022491"/>
    </source>
</evidence>
<feature type="domain" description="HTH merR-type" evidence="6">
    <location>
        <begin position="1"/>
        <end position="71"/>
    </location>
</feature>
<name>A0A0A5GLZ1_9BACI</name>
<dbReference type="PROSITE" id="PS50937">
    <property type="entry name" value="HTH_MERR_2"/>
    <property type="match status" value="1"/>
</dbReference>
<dbReference type="EMBL" id="AVPE01000007">
    <property type="protein sequence ID" value="KGX92253.1"/>
    <property type="molecule type" value="Genomic_DNA"/>
</dbReference>
<gene>
    <name evidence="7" type="ORF">N781_18350</name>
</gene>
<dbReference type="SUPFAM" id="SSF46955">
    <property type="entry name" value="Putative DNA-binding domain"/>
    <property type="match status" value="1"/>
</dbReference>
<evidence type="ECO:0000313" key="7">
    <source>
        <dbReference type="EMBL" id="KGX92253.1"/>
    </source>
</evidence>
<evidence type="ECO:0000256" key="3">
    <source>
        <dbReference type="ARBA" id="ARBA00023125"/>
    </source>
</evidence>
<dbReference type="InterPro" id="IPR000551">
    <property type="entry name" value="MerR-type_HTH_dom"/>
</dbReference>
<dbReference type="InterPro" id="IPR047057">
    <property type="entry name" value="MerR_fam"/>
</dbReference>
<evidence type="ECO:0000259" key="6">
    <source>
        <dbReference type="PROSITE" id="PS50937"/>
    </source>
</evidence>